<dbReference type="CDD" id="cd06451">
    <property type="entry name" value="AGAT_like"/>
    <property type="match status" value="1"/>
</dbReference>
<sequence length="389" mass="42624">MSRGRALLSTLSKMPKMYSAPENLKVPMNFPKKLLMGPGPSTAPPRVLAASALPLLGHLHPEFTQIMDDVKDGLRYAFQTKNELVLAVSGTGHAAMETAACNLIEDGDVVMVCNMGLWGTRFADMAERHGADVRQLKKDFGQAFTLEEIEQGLKDHKPVLVFLAQSESSSTVLQPVEGVGALCRKHNALLCVDTVASLGGAPFYMDAWDIDVVYSGAQKVLSAPPGASPICFNERARQKLVNRKTKPRSFYFDMNFLSNYWGCDGEARRYHHTGVISSIYALREGLSMLVEEGLEASWQRHADCTQLFHDGLAKMGLSCFVEDKNIRLPTLTAVNVPEGVNWKEVADFVMDKYKVEISGGLGPSAGKVWRIGVMGYNAEPANINARNKG</sequence>
<keyword evidence="4" id="KW-0032">Aminotransferase</keyword>
<evidence type="ECO:0000256" key="2">
    <source>
        <dbReference type="ARBA" id="ARBA00009236"/>
    </source>
</evidence>
<dbReference type="SUPFAM" id="SSF53383">
    <property type="entry name" value="PLP-dependent transferases"/>
    <property type="match status" value="1"/>
</dbReference>
<dbReference type="PANTHER" id="PTHR21152:SF40">
    <property type="entry name" value="ALANINE--GLYOXYLATE AMINOTRANSFERASE"/>
    <property type="match status" value="1"/>
</dbReference>
<dbReference type="EMBL" id="CAIIXF020000001">
    <property type="protein sequence ID" value="CAH1772479.1"/>
    <property type="molecule type" value="Genomic_DNA"/>
</dbReference>
<dbReference type="PIRSF" id="PIRSF000524">
    <property type="entry name" value="SPT"/>
    <property type="match status" value="1"/>
</dbReference>
<dbReference type="Gene3D" id="3.40.640.10">
    <property type="entry name" value="Type I PLP-dependent aspartate aminotransferase-like (Major domain)"/>
    <property type="match status" value="1"/>
</dbReference>
<accession>A0A8S4MUE9</accession>
<evidence type="ECO:0000259" key="11">
    <source>
        <dbReference type="Pfam" id="PF00266"/>
    </source>
</evidence>
<dbReference type="Pfam" id="PF00266">
    <property type="entry name" value="Aminotran_5"/>
    <property type="match status" value="1"/>
</dbReference>
<dbReference type="FunFam" id="3.90.1150.10:FF:000039">
    <property type="entry name" value="Serine--pyruvate aminotransferase"/>
    <property type="match status" value="1"/>
</dbReference>
<feature type="modified residue" description="N6-(pyridoxal phosphate)lysine" evidence="8">
    <location>
        <position position="219"/>
    </location>
</feature>
<protein>
    <recommendedName>
        <fullName evidence="3">alanine--glyoxylate transaminase</fullName>
        <ecNumber evidence="3">2.6.1.44</ecNumber>
    </recommendedName>
</protein>
<comment type="cofactor">
    <cofactor evidence="1 8 10">
        <name>pyridoxal 5'-phosphate</name>
        <dbReference type="ChEBI" id="CHEBI:597326"/>
    </cofactor>
</comment>
<keyword evidence="5" id="KW-0808">Transferase</keyword>
<dbReference type="InterPro" id="IPR015424">
    <property type="entry name" value="PyrdxlP-dep_Trfase"/>
</dbReference>
<dbReference type="Proteomes" id="UP000749559">
    <property type="component" value="Unassembled WGS sequence"/>
</dbReference>
<dbReference type="PANTHER" id="PTHR21152">
    <property type="entry name" value="AMINOTRANSFERASE CLASS V"/>
    <property type="match status" value="1"/>
</dbReference>
<evidence type="ECO:0000256" key="3">
    <source>
        <dbReference type="ARBA" id="ARBA00013049"/>
    </source>
</evidence>
<evidence type="ECO:0000256" key="8">
    <source>
        <dbReference type="PIRSR" id="PIRSR000524-50"/>
    </source>
</evidence>
<feature type="binding site" evidence="7">
    <location>
        <position position="370"/>
    </location>
    <ligand>
        <name>substrate</name>
    </ligand>
</feature>
<feature type="domain" description="Aminotransferase class V" evidence="11">
    <location>
        <begin position="57"/>
        <end position="361"/>
    </location>
</feature>
<keyword evidence="13" id="KW-1185">Reference proteome</keyword>
<dbReference type="EC" id="2.6.1.44" evidence="3"/>
<comment type="caution">
    <text evidence="12">The sequence shown here is derived from an EMBL/GenBank/DDBJ whole genome shotgun (WGS) entry which is preliminary data.</text>
</comment>
<gene>
    <name evidence="12" type="ORF">OFUS_LOCUS243</name>
</gene>
<proteinExistence type="inferred from homology"/>
<dbReference type="GO" id="GO:0019265">
    <property type="term" value="P:glycine biosynthetic process, by transamination of glyoxylate"/>
    <property type="evidence" value="ECO:0007669"/>
    <property type="project" value="TreeGrafter"/>
</dbReference>
<dbReference type="InterPro" id="IPR015422">
    <property type="entry name" value="PyrdxlP-dep_Trfase_small"/>
</dbReference>
<dbReference type="PROSITE" id="PS00595">
    <property type="entry name" value="AA_TRANSFER_CLASS_5"/>
    <property type="match status" value="1"/>
</dbReference>
<evidence type="ECO:0000256" key="7">
    <source>
        <dbReference type="PIRSR" id="PIRSR000524-1"/>
    </source>
</evidence>
<dbReference type="GO" id="GO:0004760">
    <property type="term" value="F:L-serine-pyruvate transaminase activity"/>
    <property type="evidence" value="ECO:0007669"/>
    <property type="project" value="TreeGrafter"/>
</dbReference>
<evidence type="ECO:0000256" key="4">
    <source>
        <dbReference type="ARBA" id="ARBA00022576"/>
    </source>
</evidence>
<evidence type="ECO:0000313" key="13">
    <source>
        <dbReference type="Proteomes" id="UP000749559"/>
    </source>
</evidence>
<name>A0A8S4MUE9_OWEFU</name>
<dbReference type="InterPro" id="IPR020578">
    <property type="entry name" value="Aminotrans_V_PyrdxlP_BS"/>
</dbReference>
<keyword evidence="6 8" id="KW-0663">Pyridoxal phosphate</keyword>
<reference evidence="12" key="1">
    <citation type="submission" date="2022-03" db="EMBL/GenBank/DDBJ databases">
        <authorList>
            <person name="Martin C."/>
        </authorList>
    </citation>
    <scope>NUCLEOTIDE SEQUENCE</scope>
</reference>
<evidence type="ECO:0000256" key="1">
    <source>
        <dbReference type="ARBA" id="ARBA00001933"/>
    </source>
</evidence>
<comment type="similarity">
    <text evidence="2 9">Belongs to the class-V pyridoxal-phosphate-dependent aminotransferase family.</text>
</comment>
<dbReference type="Gene3D" id="3.90.1150.10">
    <property type="entry name" value="Aspartate Aminotransferase, domain 1"/>
    <property type="match status" value="1"/>
</dbReference>
<evidence type="ECO:0000256" key="6">
    <source>
        <dbReference type="ARBA" id="ARBA00022898"/>
    </source>
</evidence>
<dbReference type="FunFam" id="3.40.640.10:FF:000027">
    <property type="entry name" value="Serine--pyruvate aminotransferase, mitochondrial"/>
    <property type="match status" value="1"/>
</dbReference>
<evidence type="ECO:0000256" key="10">
    <source>
        <dbReference type="RuleBase" id="RU004504"/>
    </source>
</evidence>
<dbReference type="InterPro" id="IPR015421">
    <property type="entry name" value="PyrdxlP-dep_Trfase_major"/>
</dbReference>
<evidence type="ECO:0000256" key="5">
    <source>
        <dbReference type="ARBA" id="ARBA00022679"/>
    </source>
</evidence>
<dbReference type="GO" id="GO:0008453">
    <property type="term" value="F:alanine-glyoxylate transaminase activity"/>
    <property type="evidence" value="ECO:0007669"/>
    <property type="project" value="UniProtKB-EC"/>
</dbReference>
<evidence type="ECO:0000256" key="9">
    <source>
        <dbReference type="RuleBase" id="RU004075"/>
    </source>
</evidence>
<evidence type="ECO:0000313" key="12">
    <source>
        <dbReference type="EMBL" id="CAH1772479.1"/>
    </source>
</evidence>
<dbReference type="OrthoDB" id="7403325at2759"/>
<dbReference type="GO" id="GO:0005777">
    <property type="term" value="C:peroxisome"/>
    <property type="evidence" value="ECO:0007669"/>
    <property type="project" value="TreeGrafter"/>
</dbReference>
<dbReference type="InterPro" id="IPR024169">
    <property type="entry name" value="SP_NH2Trfase/AEP_transaminase"/>
</dbReference>
<feature type="non-terminal residue" evidence="12">
    <location>
        <position position="389"/>
    </location>
</feature>
<dbReference type="AlphaFoldDB" id="A0A8S4MUE9"/>
<dbReference type="InterPro" id="IPR000192">
    <property type="entry name" value="Aminotrans_V_dom"/>
</dbReference>
<organism evidence="12 13">
    <name type="scientific">Owenia fusiformis</name>
    <name type="common">Polychaete worm</name>
    <dbReference type="NCBI Taxonomy" id="6347"/>
    <lineage>
        <taxon>Eukaryota</taxon>
        <taxon>Metazoa</taxon>
        <taxon>Spiralia</taxon>
        <taxon>Lophotrochozoa</taxon>
        <taxon>Annelida</taxon>
        <taxon>Polychaeta</taxon>
        <taxon>Sedentaria</taxon>
        <taxon>Canalipalpata</taxon>
        <taxon>Sabellida</taxon>
        <taxon>Oweniida</taxon>
        <taxon>Oweniidae</taxon>
        <taxon>Owenia</taxon>
    </lineage>
</organism>